<evidence type="ECO:0000313" key="2">
    <source>
        <dbReference type="EMBL" id="ALE91164.1"/>
    </source>
</evidence>
<sequence length="208" mass="22400">MRSNREVQFRIGGAVVMALLSLFTLVLLLVLPKSGSDTAVGVVFGIVLAGVVLARAIVLLRNDYFGVKSVRRTSRFLYAVVGVFILIAVAIQFIDPRAGYAYYPAFAGIFMGNLFKEESQLPASQGTHLPTQRSMIMTATVFCLAAIGATIWTVLSILAGTGTLADVLILASTLLWTGGLLAIMRIDGVYWAPRRAQNRQQVSQGTST</sequence>
<keyword evidence="1" id="KW-0472">Membrane</keyword>
<keyword evidence="3" id="KW-1185">Reference proteome</keyword>
<dbReference type="KEGG" id="aaq:AOC05_00295"/>
<organism evidence="2 3">
    <name type="scientific">Arthrobacter alpinus</name>
    <dbReference type="NCBI Taxonomy" id="656366"/>
    <lineage>
        <taxon>Bacteria</taxon>
        <taxon>Bacillati</taxon>
        <taxon>Actinomycetota</taxon>
        <taxon>Actinomycetes</taxon>
        <taxon>Micrococcales</taxon>
        <taxon>Micrococcaceae</taxon>
        <taxon>Arthrobacter</taxon>
    </lineage>
</organism>
<reference evidence="3" key="1">
    <citation type="submission" date="2015-09" db="EMBL/GenBank/DDBJ databases">
        <title>Complete genome of Arthrobacter alpinus strain R3.8.</title>
        <authorList>
            <person name="See-Too W.S."/>
            <person name="Chan K.G."/>
        </authorList>
    </citation>
    <scope>NUCLEOTIDE SEQUENCE [LARGE SCALE GENOMIC DNA]</scope>
    <source>
        <strain evidence="3">R3.8</strain>
    </source>
</reference>
<keyword evidence="1" id="KW-1133">Transmembrane helix</keyword>
<keyword evidence="1" id="KW-0812">Transmembrane</keyword>
<proteinExistence type="predicted"/>
<gene>
    <name evidence="2" type="ORF">AOC05_00295</name>
</gene>
<name>A0A0M4QW83_9MICC</name>
<dbReference type="AlphaFoldDB" id="A0A0M4QW83"/>
<feature type="transmembrane region" description="Helical" evidence="1">
    <location>
        <begin position="164"/>
        <end position="184"/>
    </location>
</feature>
<dbReference type="PATRIC" id="fig|656366.3.peg.58"/>
<feature type="transmembrane region" description="Helical" evidence="1">
    <location>
        <begin position="100"/>
        <end position="115"/>
    </location>
</feature>
<evidence type="ECO:0000313" key="3">
    <source>
        <dbReference type="Proteomes" id="UP000062833"/>
    </source>
</evidence>
<evidence type="ECO:0000256" key="1">
    <source>
        <dbReference type="SAM" id="Phobius"/>
    </source>
</evidence>
<feature type="transmembrane region" description="Helical" evidence="1">
    <location>
        <begin position="76"/>
        <end position="94"/>
    </location>
</feature>
<dbReference type="RefSeq" id="WP_062004659.1">
    <property type="nucleotide sequence ID" value="NZ_CP012677.1"/>
</dbReference>
<protein>
    <submittedName>
        <fullName evidence="2">Uncharacterized protein</fullName>
    </submittedName>
</protein>
<dbReference type="OrthoDB" id="4957950at2"/>
<dbReference type="EMBL" id="CP012677">
    <property type="protein sequence ID" value="ALE91164.1"/>
    <property type="molecule type" value="Genomic_DNA"/>
</dbReference>
<feature type="transmembrane region" description="Helical" evidence="1">
    <location>
        <begin position="38"/>
        <end position="60"/>
    </location>
</feature>
<feature type="transmembrane region" description="Helical" evidence="1">
    <location>
        <begin position="136"/>
        <end position="158"/>
    </location>
</feature>
<dbReference type="Proteomes" id="UP000062833">
    <property type="component" value="Chromosome"/>
</dbReference>
<feature type="transmembrane region" description="Helical" evidence="1">
    <location>
        <begin position="12"/>
        <end position="32"/>
    </location>
</feature>
<accession>A0A0M4QW83</accession>